<proteinExistence type="predicted"/>
<dbReference type="VEuPathDB" id="FungiDB:A1O7_06313"/>
<evidence type="ECO:0000313" key="4">
    <source>
        <dbReference type="EMBL" id="EXJ58883.1"/>
    </source>
</evidence>
<dbReference type="HOGENOM" id="CLU_672694_0_0_1"/>
<name>W9VTK8_9EURO</name>
<protein>
    <recommendedName>
        <fullName evidence="3">Xylanolytic transcriptional activator regulatory domain-containing protein</fullName>
    </recommendedName>
</protein>
<dbReference type="SMART" id="SM00906">
    <property type="entry name" value="Fungal_trans"/>
    <property type="match status" value="1"/>
</dbReference>
<reference evidence="4 5" key="1">
    <citation type="submission" date="2013-03" db="EMBL/GenBank/DDBJ databases">
        <title>The Genome Sequence of Cladophialophora yegresii CBS 114405.</title>
        <authorList>
            <consortium name="The Broad Institute Genomics Platform"/>
            <person name="Cuomo C."/>
            <person name="de Hoog S."/>
            <person name="Gorbushina A."/>
            <person name="Walker B."/>
            <person name="Young S.K."/>
            <person name="Zeng Q."/>
            <person name="Gargeya S."/>
            <person name="Fitzgerald M."/>
            <person name="Haas B."/>
            <person name="Abouelleil A."/>
            <person name="Allen A.W."/>
            <person name="Alvarado L."/>
            <person name="Arachchi H.M."/>
            <person name="Berlin A.M."/>
            <person name="Chapman S.B."/>
            <person name="Gainer-Dewar J."/>
            <person name="Goldberg J."/>
            <person name="Griggs A."/>
            <person name="Gujja S."/>
            <person name="Hansen M."/>
            <person name="Howarth C."/>
            <person name="Imamovic A."/>
            <person name="Ireland A."/>
            <person name="Larimer J."/>
            <person name="McCowan C."/>
            <person name="Murphy C."/>
            <person name="Pearson M."/>
            <person name="Poon T.W."/>
            <person name="Priest M."/>
            <person name="Roberts A."/>
            <person name="Saif S."/>
            <person name="Shea T."/>
            <person name="Sisk P."/>
            <person name="Sykes S."/>
            <person name="Wortman J."/>
            <person name="Nusbaum C."/>
            <person name="Birren B."/>
        </authorList>
    </citation>
    <scope>NUCLEOTIDE SEQUENCE [LARGE SCALE GENOMIC DNA]</scope>
    <source>
        <strain evidence="4 5">CBS 114405</strain>
    </source>
</reference>
<sequence>MTPSTRTGDSSRFPLSVESTPEDEQYTYASLGLPVGQDVLTHSIDVGRGRRAVGFIGKISEVSWIARAYSYLTVPAAADLAMRENVSNYTPATQFNYFMDDEDLLSLDEDYVDALHWPGDLTARILSEAFFHALHGNFNWFARARFLEELDNFPYNRMHLSWAQRRWLAVANLMWAIGSKWLHHAMLDDEPGMESHLVYYARARALGLDHRVMLDNPGLDGINALGMLSFYLFTNGSVSRAWVLIGVAIRNATCLGLHLRTVDGALSQAQLEERARLWFSLYSLEVAMSEVLGKPPLIPLEYTAVPVELLKSASAEGSRSGNHKDDTRGLWLDFLRRRREASQTMCGGPVPSQNFQYVGYGPPPQHTSCRARLSIISNRVMAQLYMPQLSHSWSSMQKIITGLSIQLVG</sequence>
<accession>W9VTK8</accession>
<dbReference type="CDD" id="cd12148">
    <property type="entry name" value="fungal_TF_MHR"/>
    <property type="match status" value="1"/>
</dbReference>
<feature type="domain" description="Xylanolytic transcriptional activator regulatory" evidence="3">
    <location>
        <begin position="241"/>
        <end position="312"/>
    </location>
</feature>
<keyword evidence="5" id="KW-1185">Reference proteome</keyword>
<dbReference type="AlphaFoldDB" id="W9VTK8"/>
<dbReference type="eggNOG" id="ENOG502RZ6G">
    <property type="taxonomic scope" value="Eukaryota"/>
</dbReference>
<dbReference type="Proteomes" id="UP000019473">
    <property type="component" value="Unassembled WGS sequence"/>
</dbReference>
<evidence type="ECO:0000313" key="5">
    <source>
        <dbReference type="Proteomes" id="UP000019473"/>
    </source>
</evidence>
<feature type="region of interest" description="Disordered" evidence="2">
    <location>
        <begin position="1"/>
        <end position="21"/>
    </location>
</feature>
<dbReference type="GO" id="GO:0006351">
    <property type="term" value="P:DNA-templated transcription"/>
    <property type="evidence" value="ECO:0007669"/>
    <property type="project" value="InterPro"/>
</dbReference>
<dbReference type="RefSeq" id="XP_007758506.1">
    <property type="nucleotide sequence ID" value="XM_007760316.1"/>
</dbReference>
<keyword evidence="1" id="KW-0539">Nucleus</keyword>
<dbReference type="EMBL" id="AMGW01000004">
    <property type="protein sequence ID" value="EXJ58883.1"/>
    <property type="molecule type" value="Genomic_DNA"/>
</dbReference>
<dbReference type="GO" id="GO:0003677">
    <property type="term" value="F:DNA binding"/>
    <property type="evidence" value="ECO:0007669"/>
    <property type="project" value="InterPro"/>
</dbReference>
<dbReference type="GeneID" id="19180891"/>
<evidence type="ECO:0000256" key="1">
    <source>
        <dbReference type="ARBA" id="ARBA00023242"/>
    </source>
</evidence>
<evidence type="ECO:0000259" key="3">
    <source>
        <dbReference type="SMART" id="SM00906"/>
    </source>
</evidence>
<feature type="compositionally biased region" description="Polar residues" evidence="2">
    <location>
        <begin position="1"/>
        <end position="10"/>
    </location>
</feature>
<organism evidence="4 5">
    <name type="scientific">Cladophialophora yegresii CBS 114405</name>
    <dbReference type="NCBI Taxonomy" id="1182544"/>
    <lineage>
        <taxon>Eukaryota</taxon>
        <taxon>Fungi</taxon>
        <taxon>Dikarya</taxon>
        <taxon>Ascomycota</taxon>
        <taxon>Pezizomycotina</taxon>
        <taxon>Eurotiomycetes</taxon>
        <taxon>Chaetothyriomycetidae</taxon>
        <taxon>Chaetothyriales</taxon>
        <taxon>Herpotrichiellaceae</taxon>
        <taxon>Cladophialophora</taxon>
    </lineage>
</organism>
<dbReference type="GO" id="GO:0008270">
    <property type="term" value="F:zinc ion binding"/>
    <property type="evidence" value="ECO:0007669"/>
    <property type="project" value="InterPro"/>
</dbReference>
<dbReference type="InterPro" id="IPR053230">
    <property type="entry name" value="Trans_reg_galc"/>
</dbReference>
<dbReference type="PANTHER" id="PTHR47654:SF5">
    <property type="entry name" value="TRANSCRIPTION FACTOR DOMAIN-CONTAINING PROTEIN"/>
    <property type="match status" value="1"/>
</dbReference>
<evidence type="ECO:0000256" key="2">
    <source>
        <dbReference type="SAM" id="MobiDB-lite"/>
    </source>
</evidence>
<gene>
    <name evidence="4" type="ORF">A1O7_06313</name>
</gene>
<dbReference type="OrthoDB" id="5296287at2759"/>
<dbReference type="InterPro" id="IPR007219">
    <property type="entry name" value="XnlR_reg_dom"/>
</dbReference>
<dbReference type="Pfam" id="PF04082">
    <property type="entry name" value="Fungal_trans"/>
    <property type="match status" value="1"/>
</dbReference>
<comment type="caution">
    <text evidence="4">The sequence shown here is derived from an EMBL/GenBank/DDBJ whole genome shotgun (WGS) entry which is preliminary data.</text>
</comment>
<dbReference type="PANTHER" id="PTHR47654">
    <property type="entry name" value="ZN(II)2CYS6 TRANSCRIPTION FACTOR (EUROFUNG)-RELATED"/>
    <property type="match status" value="1"/>
</dbReference>